<name>A0A0D2PEW3_HYPSF</name>
<reference evidence="4" key="1">
    <citation type="submission" date="2014-04" db="EMBL/GenBank/DDBJ databases">
        <title>Evolutionary Origins and Diversification of the Mycorrhizal Mutualists.</title>
        <authorList>
            <consortium name="DOE Joint Genome Institute"/>
            <consortium name="Mycorrhizal Genomics Consortium"/>
            <person name="Kohler A."/>
            <person name="Kuo A."/>
            <person name="Nagy L.G."/>
            <person name="Floudas D."/>
            <person name="Copeland A."/>
            <person name="Barry K.W."/>
            <person name="Cichocki N."/>
            <person name="Veneault-Fourrey C."/>
            <person name="LaButti K."/>
            <person name="Lindquist E.A."/>
            <person name="Lipzen A."/>
            <person name="Lundell T."/>
            <person name="Morin E."/>
            <person name="Murat C."/>
            <person name="Riley R."/>
            <person name="Ohm R."/>
            <person name="Sun H."/>
            <person name="Tunlid A."/>
            <person name="Henrissat B."/>
            <person name="Grigoriev I.V."/>
            <person name="Hibbett D.S."/>
            <person name="Martin F."/>
        </authorList>
    </citation>
    <scope>NUCLEOTIDE SEQUENCE [LARGE SCALE GENOMIC DNA]</scope>
    <source>
        <strain evidence="4">FD-334 SS-4</strain>
    </source>
</reference>
<keyword evidence="4" id="KW-1185">Reference proteome</keyword>
<feature type="domain" description="DUF6533" evidence="2">
    <location>
        <begin position="7"/>
        <end position="50"/>
    </location>
</feature>
<feature type="transmembrane region" description="Helical" evidence="1">
    <location>
        <begin position="184"/>
        <end position="205"/>
    </location>
</feature>
<sequence length="285" mass="32156">MQFPGPVSLSAFAVQIWELAIHWSDEVEYLWKGRINSVKSLYFASRYGLLIAQITSEVMSYQVGHATHADCTSVFMLRILLAQITLTMVEIILLIRVYALYSQGRHAKLVFGAVFAVSFALESTATARMLVRLVNGVDCKPPVVEKSIFIQFGLGAGSFQFIIFILSMNGLLLRRGSRTPLTALMLKEGVVAFLLIVALLVVMMVHYELFRTFDRGIGQAAFAWYITLISAGASRLILNMRRLTVKSMRRRQMRQQSACRTIGSEEPGYMLYDSDDEVYLTSFYE</sequence>
<dbReference type="Proteomes" id="UP000054270">
    <property type="component" value="Unassembled WGS sequence"/>
</dbReference>
<dbReference type="Pfam" id="PF20151">
    <property type="entry name" value="DUF6533"/>
    <property type="match status" value="1"/>
</dbReference>
<keyword evidence="1" id="KW-0472">Membrane</keyword>
<evidence type="ECO:0000313" key="3">
    <source>
        <dbReference type="EMBL" id="KJA18705.1"/>
    </source>
</evidence>
<feature type="transmembrane region" description="Helical" evidence="1">
    <location>
        <begin position="148"/>
        <end position="172"/>
    </location>
</feature>
<organism evidence="3 4">
    <name type="scientific">Hypholoma sublateritium (strain FD-334 SS-4)</name>
    <dbReference type="NCBI Taxonomy" id="945553"/>
    <lineage>
        <taxon>Eukaryota</taxon>
        <taxon>Fungi</taxon>
        <taxon>Dikarya</taxon>
        <taxon>Basidiomycota</taxon>
        <taxon>Agaricomycotina</taxon>
        <taxon>Agaricomycetes</taxon>
        <taxon>Agaricomycetidae</taxon>
        <taxon>Agaricales</taxon>
        <taxon>Agaricineae</taxon>
        <taxon>Strophariaceae</taxon>
        <taxon>Hypholoma</taxon>
    </lineage>
</organism>
<feature type="transmembrane region" description="Helical" evidence="1">
    <location>
        <begin position="75"/>
        <end position="97"/>
    </location>
</feature>
<keyword evidence="1" id="KW-0812">Transmembrane</keyword>
<feature type="transmembrane region" description="Helical" evidence="1">
    <location>
        <begin position="109"/>
        <end position="128"/>
    </location>
</feature>
<dbReference type="OMA" id="IWELAIH"/>
<protein>
    <recommendedName>
        <fullName evidence="2">DUF6533 domain-containing protein</fullName>
    </recommendedName>
</protein>
<accession>A0A0D2PEW3</accession>
<dbReference type="AlphaFoldDB" id="A0A0D2PEW3"/>
<dbReference type="OrthoDB" id="2637653at2759"/>
<keyword evidence="1" id="KW-1133">Transmembrane helix</keyword>
<feature type="transmembrane region" description="Helical" evidence="1">
    <location>
        <begin position="217"/>
        <end position="238"/>
    </location>
</feature>
<evidence type="ECO:0000256" key="1">
    <source>
        <dbReference type="SAM" id="Phobius"/>
    </source>
</evidence>
<evidence type="ECO:0000313" key="4">
    <source>
        <dbReference type="Proteomes" id="UP000054270"/>
    </source>
</evidence>
<gene>
    <name evidence="3" type="ORF">HYPSUDRAFT_45042</name>
</gene>
<dbReference type="InterPro" id="IPR045340">
    <property type="entry name" value="DUF6533"/>
</dbReference>
<dbReference type="STRING" id="945553.A0A0D2PEW3"/>
<proteinExistence type="predicted"/>
<evidence type="ECO:0000259" key="2">
    <source>
        <dbReference type="Pfam" id="PF20151"/>
    </source>
</evidence>
<dbReference type="EMBL" id="KN817586">
    <property type="protein sequence ID" value="KJA18705.1"/>
    <property type="molecule type" value="Genomic_DNA"/>
</dbReference>